<evidence type="ECO:0000313" key="2">
    <source>
        <dbReference type="Proteomes" id="UP000548476"/>
    </source>
</evidence>
<name>A0A841G0Q5_9ACTN</name>
<gene>
    <name evidence="1" type="ORF">HNR73_007128</name>
</gene>
<keyword evidence="2" id="KW-1185">Reference proteome</keyword>
<dbReference type="AlphaFoldDB" id="A0A841G0Q5"/>
<dbReference type="InterPro" id="IPR039470">
    <property type="entry name" value="Nuc_deoxyri_tr2"/>
</dbReference>
<dbReference type="GO" id="GO:0016740">
    <property type="term" value="F:transferase activity"/>
    <property type="evidence" value="ECO:0007669"/>
    <property type="project" value="UniProtKB-KW"/>
</dbReference>
<dbReference type="Gene3D" id="3.40.50.450">
    <property type="match status" value="1"/>
</dbReference>
<dbReference type="Pfam" id="PF15891">
    <property type="entry name" value="Nuc_deoxyri_tr2"/>
    <property type="match status" value="1"/>
</dbReference>
<dbReference type="RefSeq" id="WP_184792320.1">
    <property type="nucleotide sequence ID" value="NZ_BONT01000050.1"/>
</dbReference>
<sequence>MPIRSIRAPEPYEPRDGDGPSLFLAGGITAVADWQSRAEALLGRAAFPVTVFNPRRDDFDVTRLADTVEQIAWEHRLLRAADLVLFWFAEGPSVQPITLFELGGAIERAGRVVVGAHPTYTRALDVREQLRLVRPEVEVHESLEGLVGEALGVLRGWAG</sequence>
<reference evidence="1 2" key="1">
    <citation type="submission" date="2020-08" db="EMBL/GenBank/DDBJ databases">
        <title>Genomic Encyclopedia of Type Strains, Phase IV (KMG-IV): sequencing the most valuable type-strain genomes for metagenomic binning, comparative biology and taxonomic classification.</title>
        <authorList>
            <person name="Goeker M."/>
        </authorList>
    </citation>
    <scope>NUCLEOTIDE SEQUENCE [LARGE SCALE GENOMIC DNA]</scope>
    <source>
        <strain evidence="1 2">YIM 65646</strain>
    </source>
</reference>
<organism evidence="1 2">
    <name type="scientific">Phytomonospora endophytica</name>
    <dbReference type="NCBI Taxonomy" id="714109"/>
    <lineage>
        <taxon>Bacteria</taxon>
        <taxon>Bacillati</taxon>
        <taxon>Actinomycetota</taxon>
        <taxon>Actinomycetes</taxon>
        <taxon>Micromonosporales</taxon>
        <taxon>Micromonosporaceae</taxon>
        <taxon>Phytomonospora</taxon>
    </lineage>
</organism>
<evidence type="ECO:0000313" key="1">
    <source>
        <dbReference type="EMBL" id="MBB6039237.1"/>
    </source>
</evidence>
<dbReference type="Proteomes" id="UP000548476">
    <property type="component" value="Unassembled WGS sequence"/>
</dbReference>
<dbReference type="EMBL" id="JACHGT010000020">
    <property type="protein sequence ID" value="MBB6039237.1"/>
    <property type="molecule type" value="Genomic_DNA"/>
</dbReference>
<comment type="caution">
    <text evidence="1">The sequence shown here is derived from an EMBL/GenBank/DDBJ whole genome shotgun (WGS) entry which is preliminary data.</text>
</comment>
<protein>
    <submittedName>
        <fullName evidence="1">Nucleoside 2-deoxyribosyltransferase</fullName>
    </submittedName>
</protein>
<proteinExistence type="predicted"/>
<accession>A0A841G0Q5</accession>
<keyword evidence="1" id="KW-0808">Transferase</keyword>